<dbReference type="InterPro" id="IPR059024">
    <property type="entry name" value="SYNRG_C"/>
</dbReference>
<dbReference type="PANTHER" id="PTHR35701">
    <property type="entry name" value="OS11G0148400 PROTEIN"/>
    <property type="match status" value="1"/>
</dbReference>
<feature type="compositionally biased region" description="Low complexity" evidence="1">
    <location>
        <begin position="158"/>
        <end position="175"/>
    </location>
</feature>
<dbReference type="OrthoDB" id="765227at2759"/>
<organism evidence="3 4">
    <name type="scientific">Cuscuta campestris</name>
    <dbReference type="NCBI Taxonomy" id="132261"/>
    <lineage>
        <taxon>Eukaryota</taxon>
        <taxon>Viridiplantae</taxon>
        <taxon>Streptophyta</taxon>
        <taxon>Embryophyta</taxon>
        <taxon>Tracheophyta</taxon>
        <taxon>Spermatophyta</taxon>
        <taxon>Magnoliopsida</taxon>
        <taxon>eudicotyledons</taxon>
        <taxon>Gunneridae</taxon>
        <taxon>Pentapetalae</taxon>
        <taxon>asterids</taxon>
        <taxon>lamiids</taxon>
        <taxon>Solanales</taxon>
        <taxon>Convolvulaceae</taxon>
        <taxon>Cuscuteae</taxon>
        <taxon>Cuscuta</taxon>
        <taxon>Cuscuta subgen. Grammica</taxon>
        <taxon>Cuscuta sect. Cleistogrammica</taxon>
    </lineage>
</organism>
<feature type="region of interest" description="Disordered" evidence="1">
    <location>
        <begin position="154"/>
        <end position="175"/>
    </location>
</feature>
<feature type="domain" description="Synergin gamma C-terminal" evidence="2">
    <location>
        <begin position="858"/>
        <end position="1047"/>
    </location>
</feature>
<protein>
    <recommendedName>
        <fullName evidence="2">Synergin gamma C-terminal domain-containing protein</fullName>
    </recommendedName>
</protein>
<dbReference type="Proteomes" id="UP000595140">
    <property type="component" value="Unassembled WGS sequence"/>
</dbReference>
<reference evidence="3 4" key="1">
    <citation type="submission" date="2018-04" db="EMBL/GenBank/DDBJ databases">
        <authorList>
            <person name="Vogel A."/>
        </authorList>
    </citation>
    <scope>NUCLEOTIDE SEQUENCE [LARGE SCALE GENOMIC DNA]</scope>
</reference>
<gene>
    <name evidence="3" type="ORF">CCAM_LOCUS25235</name>
</gene>
<dbReference type="Pfam" id="PF25999">
    <property type="entry name" value="SYNRG_C"/>
    <property type="match status" value="1"/>
</dbReference>
<name>A0A484M4E5_9ASTE</name>
<proteinExistence type="predicted"/>
<accession>A0A484M4E5</accession>
<keyword evidence="4" id="KW-1185">Reference proteome</keyword>
<evidence type="ECO:0000259" key="2">
    <source>
        <dbReference type="Pfam" id="PF25999"/>
    </source>
</evidence>
<dbReference type="EMBL" id="OOIL02002582">
    <property type="protein sequence ID" value="VFQ83459.1"/>
    <property type="molecule type" value="Genomic_DNA"/>
</dbReference>
<feature type="region of interest" description="Disordered" evidence="1">
    <location>
        <begin position="580"/>
        <end position="612"/>
    </location>
</feature>
<evidence type="ECO:0000256" key="1">
    <source>
        <dbReference type="SAM" id="MobiDB-lite"/>
    </source>
</evidence>
<dbReference type="AlphaFoldDB" id="A0A484M4E5"/>
<evidence type="ECO:0000313" key="3">
    <source>
        <dbReference type="EMBL" id="VFQ83459.1"/>
    </source>
</evidence>
<dbReference type="PANTHER" id="PTHR35701:SF1">
    <property type="entry name" value="OS11G0148400 PROTEIN"/>
    <property type="match status" value="1"/>
</dbReference>
<evidence type="ECO:0000313" key="4">
    <source>
        <dbReference type="Proteomes" id="UP000595140"/>
    </source>
</evidence>
<sequence>MAEDDDDSFGDFSFAYYPSKPTIDFQINAQKRSYLEDDEWNDFVEYPRGSDSPNRSSQQDGFDQLALFPSHEFQNPATCQMKSPETAHWVKPRGALPLSLFGEEEDDEKHEMGGESAHIEAQFSAGETNLLSSGSNTGSSIGLNDILASLPNQTSKLQSGRPSSNPSNSGNQNFSLDLSKLDLNWGSTAGNKDPCQVHNTDLNLIRTESISKAVEPTSSECIRDLSNFSWEQTGSPSNMSVDVIDLGEQIKNDGAVDGVNRSTVSSDTTASSYSSWALDFGGFGSSSKTWNSSFSGLNLNLDATGACEKSDAKNTDGDCDNDDVWEFKDAFTDERDVGANNKAGSEAHETYETITHVVGFCNGLNKPLDFFPMSDGLAEEADSLTQYIGDVNAYSGGILQTDIMGHDTGNIVAYMPGNLSNRSIFQAEEADSLTQHIGEVNAYSGGTLQTDIKGHDTGNIVAYMPGNLSNQSIDLFSMPNRTDSAVQGVGDMHAFPSWFSNGSVMTNESIKTIPEAHETGSLKDNLSSYSESASPSVGLFTALHGSVDLFTSANAITSIMHESEVESNNKLSACTQNNFISDSNGSSGKRESNGDDFGEFTSALSDSGSKREVNMSGSIYEGPLPLSVFGSEELEIDVSSTINDGFMCHQILFQKSDKKLNPGISINDVIPSLHDQAEHASSASSLKNLSDVVEPPYSGDISNLVNDEDAIADVSWEPKDFIFQRRADNETSSLDHGEPLPSSLSIRKLDNYVEFYSKLKEELCLHCKYKLPDLKGGADNKLEYESSKCEGDYITAHPSWETCFHEFLEALKKPKFHMLESEYSISKRLSQMENDFCSSDELISHASIMLNLLTLVSVEGQQFYASTWDTMISVCTRELQHGTWLWKQILNKDAQSQILSNKRGRTYILGLSEIYKVAVVLEASIKLYQPWTWLNSVDFTGIHSLLDECHALWSSSGLEQTIMSISDLEPASTIRLCLHNIKSIRDTDALTLQKRLFCRNDVTCRLSLLTSEVLHELGMKLVIWNEEHYLLSLANFWANLVSNDPPQWPHLCFAR</sequence>